<keyword evidence="13" id="KW-1185">Reference proteome</keyword>
<evidence type="ECO:0000256" key="3">
    <source>
        <dbReference type="ARBA" id="ARBA00022692"/>
    </source>
</evidence>
<dbReference type="GO" id="GO:0005507">
    <property type="term" value="F:copper ion binding"/>
    <property type="evidence" value="ECO:0007669"/>
    <property type="project" value="TreeGrafter"/>
</dbReference>
<dbReference type="InterPro" id="IPR023299">
    <property type="entry name" value="ATPase_P-typ_cyto_dom_N"/>
</dbReference>
<dbReference type="InterPro" id="IPR059000">
    <property type="entry name" value="ATPase_P-type_domA"/>
</dbReference>
<sequence length="552" mass="60688">MNSIISVGMLAAGYVFTTAFTFSIYYTGKKLLLNTEAHNRRMIARVINEQKSSVWLVVDSIEIEIPMESLKANDIIAVKAGETILADGFVSSGNGLVDQQVLTGESIPVEKRVGEQVFAATVLVAGKMQIRVVKSGKDTIAAHIEEMLKHTVDYKTSVQSKGEELSERVILPTLALSIVAFPLAGPLGALAVLYSYVGYDIRFYSPLSMLNYMKVAHENDILIKDGRTMELLQNVDTVLFDKTGTLTLAQPSVRHIHPCQGYKKKDILEYAMIAEHRQTHPVAKAILSKAEEYNLTYAESDDVIYEVGYGIKVKIGKDLIRVGSERFMKMEKVKIPSDIERLISESHSQGYTLVMVGKNSNVVGGLELQTLIRPEVNAIVKRLKEIKKDIYIISGDHEEVTRKLAKDLEIENYFAEALPEEKANIVDQLQKQGKNVCFIGDGINDSIAMKKATVSISLSGSSQIATDTADILFLDGSLISLPVLFDLSEDINRNLKVAMASAVVPGMLNIGSVFIMRSGIIGAVFVDLTGFAFGFINGYMPLMKYNNGLVVS</sequence>
<keyword evidence="3 10" id="KW-0812">Transmembrane</keyword>
<dbReference type="Pfam" id="PF00702">
    <property type="entry name" value="Hydrolase"/>
    <property type="match status" value="1"/>
</dbReference>
<comment type="similarity">
    <text evidence="2 10">Belongs to the cation transport ATPase (P-type) (TC 3.A.3) family. Type IB subfamily.</text>
</comment>
<dbReference type="PANTHER" id="PTHR43520">
    <property type="entry name" value="ATP7, ISOFORM B"/>
    <property type="match status" value="1"/>
</dbReference>
<dbReference type="Gene3D" id="3.40.1110.10">
    <property type="entry name" value="Calcium-transporting ATPase, cytoplasmic domain N"/>
    <property type="match status" value="1"/>
</dbReference>
<dbReference type="OrthoDB" id="9763278at2"/>
<keyword evidence="7" id="KW-1278">Translocase</keyword>
<dbReference type="InterPro" id="IPR008250">
    <property type="entry name" value="ATPase_P-typ_transduc_dom_A_sf"/>
</dbReference>
<dbReference type="GO" id="GO:0005524">
    <property type="term" value="F:ATP binding"/>
    <property type="evidence" value="ECO:0007669"/>
    <property type="project" value="UniProtKB-UniRule"/>
</dbReference>
<evidence type="ECO:0000256" key="6">
    <source>
        <dbReference type="ARBA" id="ARBA00022840"/>
    </source>
</evidence>
<dbReference type="EC" id="3.6.3.-" evidence="12"/>
<dbReference type="InterPro" id="IPR018303">
    <property type="entry name" value="ATPase_P-typ_P_site"/>
</dbReference>
<keyword evidence="8 10" id="KW-1133">Transmembrane helix</keyword>
<name>A0A1W1HIR6_9BACT</name>
<proteinExistence type="inferred from homology"/>
<gene>
    <name evidence="12" type="ORF">MTBBW1_710001</name>
</gene>
<evidence type="ECO:0000256" key="1">
    <source>
        <dbReference type="ARBA" id="ARBA00004127"/>
    </source>
</evidence>
<dbReference type="SUPFAM" id="SSF56784">
    <property type="entry name" value="HAD-like"/>
    <property type="match status" value="1"/>
</dbReference>
<dbReference type="InterPro" id="IPR023214">
    <property type="entry name" value="HAD_sf"/>
</dbReference>
<dbReference type="Gene3D" id="2.70.150.10">
    <property type="entry name" value="Calcium-transporting ATPase, cytoplasmic transduction domain A"/>
    <property type="match status" value="1"/>
</dbReference>
<evidence type="ECO:0000313" key="13">
    <source>
        <dbReference type="Proteomes" id="UP000191931"/>
    </source>
</evidence>
<dbReference type="GO" id="GO:0005886">
    <property type="term" value="C:plasma membrane"/>
    <property type="evidence" value="ECO:0007669"/>
    <property type="project" value="UniProtKB-SubCell"/>
</dbReference>
<keyword evidence="10" id="KW-1003">Cell membrane</keyword>
<evidence type="ECO:0000313" key="12">
    <source>
        <dbReference type="EMBL" id="SLM32401.1"/>
    </source>
</evidence>
<dbReference type="SUPFAM" id="SSF81653">
    <property type="entry name" value="Calcium ATPase, transduction domain A"/>
    <property type="match status" value="1"/>
</dbReference>
<dbReference type="PROSITE" id="PS01229">
    <property type="entry name" value="COF_2"/>
    <property type="match status" value="1"/>
</dbReference>
<feature type="transmembrane region" description="Helical" evidence="10">
    <location>
        <begin position="6"/>
        <end position="26"/>
    </location>
</feature>
<dbReference type="Pfam" id="PF00122">
    <property type="entry name" value="E1-E2_ATPase"/>
    <property type="match status" value="1"/>
</dbReference>
<evidence type="ECO:0000256" key="10">
    <source>
        <dbReference type="RuleBase" id="RU362081"/>
    </source>
</evidence>
<dbReference type="AlphaFoldDB" id="A0A1W1HIR6"/>
<dbReference type="InterPro" id="IPR001757">
    <property type="entry name" value="P_typ_ATPase"/>
</dbReference>
<dbReference type="RefSeq" id="WP_080802132.1">
    <property type="nucleotide sequence ID" value="NZ_LT828543.1"/>
</dbReference>
<keyword evidence="9 10" id="KW-0472">Membrane</keyword>
<organism evidence="12 13">
    <name type="scientific">Desulfamplus magnetovallimortis</name>
    <dbReference type="NCBI Taxonomy" id="1246637"/>
    <lineage>
        <taxon>Bacteria</taxon>
        <taxon>Pseudomonadati</taxon>
        <taxon>Thermodesulfobacteriota</taxon>
        <taxon>Desulfobacteria</taxon>
        <taxon>Desulfobacterales</taxon>
        <taxon>Desulfobacteraceae</taxon>
        <taxon>Desulfamplus</taxon>
    </lineage>
</organism>
<evidence type="ECO:0000256" key="9">
    <source>
        <dbReference type="ARBA" id="ARBA00023136"/>
    </source>
</evidence>
<keyword evidence="12" id="KW-0378">Hydrolase</keyword>
<accession>A0A1W1HIR6</accession>
<dbReference type="PRINTS" id="PR00119">
    <property type="entry name" value="CATATPASE"/>
</dbReference>
<dbReference type="Gene3D" id="3.40.50.1000">
    <property type="entry name" value="HAD superfamily/HAD-like"/>
    <property type="match status" value="1"/>
</dbReference>
<reference evidence="12 13" key="1">
    <citation type="submission" date="2017-03" db="EMBL/GenBank/DDBJ databases">
        <authorList>
            <person name="Afonso C.L."/>
            <person name="Miller P.J."/>
            <person name="Scott M.A."/>
            <person name="Spackman E."/>
            <person name="Goraichik I."/>
            <person name="Dimitrov K.M."/>
            <person name="Suarez D.L."/>
            <person name="Swayne D.E."/>
        </authorList>
    </citation>
    <scope>NUCLEOTIDE SEQUENCE [LARGE SCALE GENOMIC DNA]</scope>
    <source>
        <strain evidence="12">PRJEB14757</strain>
    </source>
</reference>
<keyword evidence="4 10" id="KW-0479">Metal-binding</keyword>
<keyword evidence="6 10" id="KW-0067">ATP-binding</keyword>
<evidence type="ECO:0000256" key="5">
    <source>
        <dbReference type="ARBA" id="ARBA00022741"/>
    </source>
</evidence>
<dbReference type="EMBL" id="FWEV01000316">
    <property type="protein sequence ID" value="SLM32401.1"/>
    <property type="molecule type" value="Genomic_DNA"/>
</dbReference>
<dbReference type="SFLD" id="SFLDF00027">
    <property type="entry name" value="p-type_atpase"/>
    <property type="match status" value="1"/>
</dbReference>
<dbReference type="Proteomes" id="UP000191931">
    <property type="component" value="Unassembled WGS sequence"/>
</dbReference>
<feature type="transmembrane region" description="Helical" evidence="10">
    <location>
        <begin position="514"/>
        <end position="536"/>
    </location>
</feature>
<comment type="caution">
    <text evidence="10">Lacks conserved residue(s) required for the propagation of feature annotation.</text>
</comment>
<dbReference type="InterPro" id="IPR027256">
    <property type="entry name" value="P-typ_ATPase_IB"/>
</dbReference>
<comment type="subcellular location">
    <subcellularLocation>
        <location evidence="10">Cell membrane</location>
    </subcellularLocation>
    <subcellularLocation>
        <location evidence="1">Endomembrane system</location>
        <topology evidence="1">Multi-pass membrane protein</topology>
    </subcellularLocation>
</comment>
<dbReference type="NCBIfam" id="TIGR01494">
    <property type="entry name" value="ATPase_P-type"/>
    <property type="match status" value="1"/>
</dbReference>
<feature type="transmembrane region" description="Helical" evidence="10">
    <location>
        <begin position="169"/>
        <end position="197"/>
    </location>
</feature>
<evidence type="ECO:0000256" key="8">
    <source>
        <dbReference type="ARBA" id="ARBA00022989"/>
    </source>
</evidence>
<protein>
    <submittedName>
        <fullName evidence="12">Cation transporting ATPase</fullName>
        <ecNumber evidence="12">3.6.3.-</ecNumber>
    </submittedName>
</protein>
<dbReference type="SFLD" id="SFLDS00003">
    <property type="entry name" value="Haloacid_Dehalogenase"/>
    <property type="match status" value="1"/>
</dbReference>
<dbReference type="PANTHER" id="PTHR43520:SF8">
    <property type="entry name" value="P-TYPE CU(+) TRANSPORTER"/>
    <property type="match status" value="1"/>
</dbReference>
<dbReference type="SFLD" id="SFLDG00002">
    <property type="entry name" value="C1.7:_P-type_atpase_like"/>
    <property type="match status" value="1"/>
</dbReference>
<dbReference type="NCBIfam" id="TIGR01525">
    <property type="entry name" value="ATPase-IB_hvy"/>
    <property type="match status" value="1"/>
</dbReference>
<evidence type="ECO:0000256" key="4">
    <source>
        <dbReference type="ARBA" id="ARBA00022723"/>
    </source>
</evidence>
<evidence type="ECO:0000256" key="7">
    <source>
        <dbReference type="ARBA" id="ARBA00022967"/>
    </source>
</evidence>
<dbReference type="InterPro" id="IPR044492">
    <property type="entry name" value="P_typ_ATPase_HD_dom"/>
</dbReference>
<dbReference type="GO" id="GO:0043682">
    <property type="term" value="F:P-type divalent copper transporter activity"/>
    <property type="evidence" value="ECO:0007669"/>
    <property type="project" value="TreeGrafter"/>
</dbReference>
<evidence type="ECO:0000256" key="2">
    <source>
        <dbReference type="ARBA" id="ARBA00006024"/>
    </source>
</evidence>
<dbReference type="GO" id="GO:0055070">
    <property type="term" value="P:copper ion homeostasis"/>
    <property type="evidence" value="ECO:0007669"/>
    <property type="project" value="TreeGrafter"/>
</dbReference>
<dbReference type="InterPro" id="IPR036412">
    <property type="entry name" value="HAD-like_sf"/>
</dbReference>
<evidence type="ECO:0000259" key="11">
    <source>
        <dbReference type="Pfam" id="PF00122"/>
    </source>
</evidence>
<dbReference type="STRING" id="1246637.MTBBW1_710001"/>
<dbReference type="GO" id="GO:0016887">
    <property type="term" value="F:ATP hydrolysis activity"/>
    <property type="evidence" value="ECO:0007669"/>
    <property type="project" value="InterPro"/>
</dbReference>
<keyword evidence="5 10" id="KW-0547">Nucleotide-binding</keyword>
<feature type="domain" description="P-type ATPase A" evidence="11">
    <location>
        <begin position="50"/>
        <end position="148"/>
    </location>
</feature>
<dbReference type="GO" id="GO:0012505">
    <property type="term" value="C:endomembrane system"/>
    <property type="evidence" value="ECO:0007669"/>
    <property type="project" value="UniProtKB-SubCell"/>
</dbReference>
<dbReference type="PROSITE" id="PS00154">
    <property type="entry name" value="ATPASE_E1_E2"/>
    <property type="match status" value="1"/>
</dbReference>